<comment type="caution">
    <text evidence="1">The sequence shown here is derived from an EMBL/GenBank/DDBJ whole genome shotgun (WGS) entry which is preliminary data.</text>
</comment>
<organism evidence="1 2">
    <name type="scientific">Dulcicalothrix desertica PCC 7102</name>
    <dbReference type="NCBI Taxonomy" id="232991"/>
    <lineage>
        <taxon>Bacteria</taxon>
        <taxon>Bacillati</taxon>
        <taxon>Cyanobacteriota</taxon>
        <taxon>Cyanophyceae</taxon>
        <taxon>Nostocales</taxon>
        <taxon>Calotrichaceae</taxon>
        <taxon>Dulcicalothrix</taxon>
    </lineage>
</organism>
<gene>
    <name evidence="1" type="ORF">DSM106972_040430</name>
</gene>
<sequence length="76" mass="8991">MIDLLDNRGEFALSKHSTTSRGYQIKHLFNNHQLSFDQNIKIESHHKNPLKLQIKLSLADNQEEYSQDIYENESLY</sequence>
<evidence type="ECO:0000313" key="1">
    <source>
        <dbReference type="EMBL" id="RUT05222.1"/>
    </source>
</evidence>
<proteinExistence type="predicted"/>
<reference evidence="1" key="2">
    <citation type="journal article" date="2019" name="Genome Biol. Evol.">
        <title>Day and night: Metabolic profiles and evolutionary relationships of six axenic non-marine cyanobacteria.</title>
        <authorList>
            <person name="Will S.E."/>
            <person name="Henke P."/>
            <person name="Boedeker C."/>
            <person name="Huang S."/>
            <person name="Brinkmann H."/>
            <person name="Rohde M."/>
            <person name="Jarek M."/>
            <person name="Friedl T."/>
            <person name="Seufert S."/>
            <person name="Schumacher M."/>
            <person name="Overmann J."/>
            <person name="Neumann-Schaal M."/>
            <person name="Petersen J."/>
        </authorList>
    </citation>
    <scope>NUCLEOTIDE SEQUENCE [LARGE SCALE GENOMIC DNA]</scope>
    <source>
        <strain evidence="1">PCC 7102</strain>
    </source>
</reference>
<dbReference type="EMBL" id="RSCL01000009">
    <property type="protein sequence ID" value="RUT05222.1"/>
    <property type="molecule type" value="Genomic_DNA"/>
</dbReference>
<evidence type="ECO:0000313" key="2">
    <source>
        <dbReference type="Proteomes" id="UP000271624"/>
    </source>
</evidence>
<accession>A0A433VGK6</accession>
<dbReference type="Proteomes" id="UP000271624">
    <property type="component" value="Unassembled WGS sequence"/>
</dbReference>
<keyword evidence="2" id="KW-1185">Reference proteome</keyword>
<reference evidence="1" key="1">
    <citation type="submission" date="2018-12" db="EMBL/GenBank/DDBJ databases">
        <authorList>
            <person name="Will S."/>
            <person name="Neumann-Schaal M."/>
            <person name="Henke P."/>
        </authorList>
    </citation>
    <scope>NUCLEOTIDE SEQUENCE</scope>
    <source>
        <strain evidence="1">PCC 7102</strain>
    </source>
</reference>
<protein>
    <submittedName>
        <fullName evidence="1">Uncharacterized protein</fullName>
    </submittedName>
</protein>
<dbReference type="AlphaFoldDB" id="A0A433VGK6"/>
<name>A0A433VGK6_9CYAN</name>